<evidence type="ECO:0000313" key="1">
    <source>
        <dbReference type="EMBL" id="MFB9476922.1"/>
    </source>
</evidence>
<comment type="caution">
    <text evidence="1">The sequence shown here is derived from an EMBL/GenBank/DDBJ whole genome shotgun (WGS) entry which is preliminary data.</text>
</comment>
<reference evidence="1 2" key="1">
    <citation type="submission" date="2024-09" db="EMBL/GenBank/DDBJ databases">
        <authorList>
            <person name="Sun Q."/>
            <person name="Mori K."/>
        </authorList>
    </citation>
    <scope>NUCLEOTIDE SEQUENCE [LARGE SCALE GENOMIC DNA]</scope>
    <source>
        <strain evidence="1 2">JCM 3324</strain>
    </source>
</reference>
<organism evidence="1 2">
    <name type="scientific">Nonomuraea salmonea</name>
    <dbReference type="NCBI Taxonomy" id="46181"/>
    <lineage>
        <taxon>Bacteria</taxon>
        <taxon>Bacillati</taxon>
        <taxon>Actinomycetota</taxon>
        <taxon>Actinomycetes</taxon>
        <taxon>Streptosporangiales</taxon>
        <taxon>Streptosporangiaceae</taxon>
        <taxon>Nonomuraea</taxon>
    </lineage>
</organism>
<accession>A0ABV5P372</accession>
<keyword evidence="2" id="KW-1185">Reference proteome</keyword>
<proteinExistence type="predicted"/>
<gene>
    <name evidence="1" type="ORF">ACFFR3_46160</name>
</gene>
<name>A0ABV5P372_9ACTN</name>
<dbReference type="EMBL" id="JBHMCF010000057">
    <property type="protein sequence ID" value="MFB9476922.1"/>
    <property type="molecule type" value="Genomic_DNA"/>
</dbReference>
<sequence length="248" mass="25450">MTITIDTTAAGPLPAHTSRTARQAHALRVAAHLVATHDAPPVDWHVASSARDAGTLLAVVIGGSELDRIDTIDAWAAALGVTPQWRRYVADGRAGEYRIDTAVSGVPVSLQAFLPDEPATIQPSDIEPGTGRVAGPGRAAGAGRQAHALRVAAHLVATHDAPPVDWAVAGRGPAAGTVAAVVHRVVAHDRMDALDAWAAVLEAAPTWTEFRPGSGEYRIDTAAAGVDVSVVTSLPASPAAIELAEVGI</sequence>
<evidence type="ECO:0000313" key="2">
    <source>
        <dbReference type="Proteomes" id="UP001589568"/>
    </source>
</evidence>
<protein>
    <submittedName>
        <fullName evidence="1">Uncharacterized protein</fullName>
    </submittedName>
</protein>
<dbReference type="Proteomes" id="UP001589568">
    <property type="component" value="Unassembled WGS sequence"/>
</dbReference>
<dbReference type="RefSeq" id="WP_345410468.1">
    <property type="nucleotide sequence ID" value="NZ_BAAAXS010000002.1"/>
</dbReference>